<protein>
    <submittedName>
        <fullName evidence="1">Uncharacterized protein</fullName>
    </submittedName>
</protein>
<reference evidence="1 2" key="1">
    <citation type="submission" date="2020-11" db="EMBL/GenBank/DDBJ databases">
        <authorList>
            <person name="Kim M.K."/>
        </authorList>
    </citation>
    <scope>NUCLEOTIDE SEQUENCE [LARGE SCALE GENOMIC DNA]</scope>
    <source>
        <strain evidence="1 2">BT662</strain>
    </source>
</reference>
<comment type="caution">
    <text evidence="1">The sequence shown here is derived from an EMBL/GenBank/DDBJ whole genome shotgun (WGS) entry which is preliminary data.</text>
</comment>
<dbReference type="Proteomes" id="UP000618931">
    <property type="component" value="Unassembled WGS sequence"/>
</dbReference>
<name>A0ABS0I9J9_9BACT</name>
<dbReference type="EMBL" id="JADQDM010000016">
    <property type="protein sequence ID" value="MBF9223594.1"/>
    <property type="molecule type" value="Genomic_DNA"/>
</dbReference>
<dbReference type="RefSeq" id="WP_196295014.1">
    <property type="nucleotide sequence ID" value="NZ_JADQDM010000016.1"/>
</dbReference>
<accession>A0ABS0I9J9</accession>
<evidence type="ECO:0000313" key="1">
    <source>
        <dbReference type="EMBL" id="MBF9223594.1"/>
    </source>
</evidence>
<organism evidence="1 2">
    <name type="scientific">Hymenobacter ruricola</name>
    <dbReference type="NCBI Taxonomy" id="2791023"/>
    <lineage>
        <taxon>Bacteria</taxon>
        <taxon>Pseudomonadati</taxon>
        <taxon>Bacteroidota</taxon>
        <taxon>Cytophagia</taxon>
        <taxon>Cytophagales</taxon>
        <taxon>Hymenobacteraceae</taxon>
        <taxon>Hymenobacter</taxon>
    </lineage>
</organism>
<sequence length="261" mass="28752">MTNTYGLRMLLIGLGWLLMGHLPASAQAKAELNASSAPAAPRQVAQPLAVPMPADTGAFPLSYCTSLPRLSVDDWEQDYAKYERLLTPEIRRTQLGLSYLQGNVQVWWCQPSASPHAQLDTLTRVANAAQLEGKWKSVLARTIVHRDSAVIREKKFYRSARLKASDEQVDVTLADGRITLLARHGATAPLEKLGRKKYALVNGRYLLVYGLAKGAGAVSQVGLDPAGRLVLHSCAVTERKVRGQYLTYETVLNQTVFERQP</sequence>
<keyword evidence="2" id="KW-1185">Reference proteome</keyword>
<evidence type="ECO:0000313" key="2">
    <source>
        <dbReference type="Proteomes" id="UP000618931"/>
    </source>
</evidence>
<gene>
    <name evidence="1" type="ORF">I2H31_20990</name>
</gene>
<proteinExistence type="predicted"/>